<dbReference type="Gene3D" id="1.25.40.10">
    <property type="entry name" value="Tetratricopeptide repeat domain"/>
    <property type="match status" value="1"/>
</dbReference>
<dbReference type="SUPFAM" id="SSF48452">
    <property type="entry name" value="TPR-like"/>
    <property type="match status" value="1"/>
</dbReference>
<dbReference type="AlphaFoldDB" id="A0A9J6RRF9"/>
<accession>A0A9J6RRF9</accession>
<sequence>MEQQATANELYLTIWQHLHANQHKLAYKLLDKLSQLAPQWSETYFTRAYIALLAKSYPLAFENFQKILLQKPQHLTALAGKALCLLHLGEFTGSLLIAKKLLQEEHNDPIYWHMLSELFHASGELDSYLSCCQKLTALIPNNANMLANLSEALRYTGDYLESEKIVNKALTLAPGNATMLYNRSHIRKQSKDKNHIEQLKTILSKQLSQQHEMQLCYALAKELEDIGEYQQAFDYLKRGSQLRRNSSNYNVASDIATMRHIQKTFSSDKFDTFTAGYETEEPLFIMGLPRTGTTLLERIIASHTDVFAAGELQNFSGVLIKALSQQNPGIKLNKQLSVDLACKLNWQALGQSYLASTRPRTGHSKHFIDKMPINYLYLGLIAQALPQAKIILVQRHPLDACYAIYKTLFAQVYPYSYCLQDLGHYYVAWYKLMTHWQQCRPDNLITVNYEDLVHDTQATTSELLQFCKLPWQQQCLDFHSLKTGVATASASQVRQPIYNSSIGKWKHVENELAPLIDILNKANIPF</sequence>
<gene>
    <name evidence="3" type="ORF">O0V09_15685</name>
</gene>
<comment type="caution">
    <text evidence="3">The sequence shown here is derived from an EMBL/GenBank/DDBJ whole genome shotgun (WGS) entry which is preliminary data.</text>
</comment>
<feature type="repeat" description="TPR" evidence="2">
    <location>
        <begin position="143"/>
        <end position="176"/>
    </location>
</feature>
<evidence type="ECO:0000256" key="1">
    <source>
        <dbReference type="ARBA" id="ARBA00022679"/>
    </source>
</evidence>
<evidence type="ECO:0000313" key="4">
    <source>
        <dbReference type="Proteomes" id="UP001069090"/>
    </source>
</evidence>
<evidence type="ECO:0000256" key="2">
    <source>
        <dbReference type="PROSITE-ProRule" id="PRU00339"/>
    </source>
</evidence>
<dbReference type="GO" id="GO:0008476">
    <property type="term" value="F:protein-tyrosine sulfotransferase activity"/>
    <property type="evidence" value="ECO:0007669"/>
    <property type="project" value="InterPro"/>
</dbReference>
<proteinExistence type="predicted"/>
<dbReference type="Pfam" id="PF13469">
    <property type="entry name" value="Sulfotransfer_3"/>
    <property type="match status" value="1"/>
</dbReference>
<dbReference type="Proteomes" id="UP001069090">
    <property type="component" value="Unassembled WGS sequence"/>
</dbReference>
<name>A0A9J6RRF9_9GAMM</name>
<dbReference type="PROSITE" id="PS50005">
    <property type="entry name" value="TPR"/>
    <property type="match status" value="1"/>
</dbReference>
<dbReference type="SMART" id="SM00028">
    <property type="entry name" value="TPR"/>
    <property type="match status" value="5"/>
</dbReference>
<dbReference type="PANTHER" id="PTHR12788">
    <property type="entry name" value="PROTEIN-TYROSINE SULFOTRANSFERASE 2"/>
    <property type="match status" value="1"/>
</dbReference>
<dbReference type="Pfam" id="PF14559">
    <property type="entry name" value="TPR_19"/>
    <property type="match status" value="1"/>
</dbReference>
<keyword evidence="1" id="KW-0808">Transferase</keyword>
<dbReference type="RefSeq" id="WP_258332680.1">
    <property type="nucleotide sequence ID" value="NZ_JAPTGG010000014.1"/>
</dbReference>
<dbReference type="EMBL" id="JAPTGG010000014">
    <property type="protein sequence ID" value="MCZ0866653.1"/>
    <property type="molecule type" value="Genomic_DNA"/>
</dbReference>
<dbReference type="SUPFAM" id="SSF52540">
    <property type="entry name" value="P-loop containing nucleoside triphosphate hydrolases"/>
    <property type="match status" value="1"/>
</dbReference>
<evidence type="ECO:0000313" key="3">
    <source>
        <dbReference type="EMBL" id="MCZ0866653.1"/>
    </source>
</evidence>
<reference evidence="3 4" key="1">
    <citation type="submission" date="2022-12" db="EMBL/GenBank/DDBJ databases">
        <title>Dasania phycosphaerae sp. nov., isolated from particulate material of the south coast of Korea.</title>
        <authorList>
            <person name="Jiang Y."/>
        </authorList>
    </citation>
    <scope>NUCLEOTIDE SEQUENCE [LARGE SCALE GENOMIC DNA]</scope>
    <source>
        <strain evidence="3 4">GY-19</strain>
    </source>
</reference>
<organism evidence="3 4">
    <name type="scientific">Dasania phycosphaerae</name>
    <dbReference type="NCBI Taxonomy" id="2950436"/>
    <lineage>
        <taxon>Bacteria</taxon>
        <taxon>Pseudomonadati</taxon>
        <taxon>Pseudomonadota</taxon>
        <taxon>Gammaproteobacteria</taxon>
        <taxon>Cellvibrionales</taxon>
        <taxon>Spongiibacteraceae</taxon>
        <taxon>Dasania</taxon>
    </lineage>
</organism>
<keyword evidence="4" id="KW-1185">Reference proteome</keyword>
<dbReference type="Gene3D" id="3.40.50.300">
    <property type="entry name" value="P-loop containing nucleotide triphosphate hydrolases"/>
    <property type="match status" value="1"/>
</dbReference>
<dbReference type="InterPro" id="IPR019734">
    <property type="entry name" value="TPR_rpt"/>
</dbReference>
<keyword evidence="2" id="KW-0802">TPR repeat</keyword>
<dbReference type="InterPro" id="IPR026634">
    <property type="entry name" value="TPST-like"/>
</dbReference>
<dbReference type="PANTHER" id="PTHR12788:SF10">
    <property type="entry name" value="PROTEIN-TYROSINE SULFOTRANSFERASE"/>
    <property type="match status" value="1"/>
</dbReference>
<protein>
    <submittedName>
        <fullName evidence="3">Sulfotransferase</fullName>
    </submittedName>
</protein>
<dbReference type="InterPro" id="IPR011990">
    <property type="entry name" value="TPR-like_helical_dom_sf"/>
</dbReference>
<dbReference type="InterPro" id="IPR027417">
    <property type="entry name" value="P-loop_NTPase"/>
</dbReference>